<dbReference type="KEGG" id="vg:5745491"/>
<evidence type="ECO:0000313" key="2">
    <source>
        <dbReference type="Proteomes" id="UP000002414"/>
    </source>
</evidence>
<dbReference type="Proteomes" id="UP000002414">
    <property type="component" value="Segment"/>
</dbReference>
<name>A7IYE7_9CAUD</name>
<keyword evidence="2" id="KW-1185">Reference proteome</keyword>
<dbReference type="GeneID" id="5745491"/>
<evidence type="ECO:0000313" key="1">
    <source>
        <dbReference type="EMBL" id="ABF57530.1"/>
    </source>
</evidence>
<reference evidence="1 2" key="1">
    <citation type="journal article" date="2008" name="Virology">
        <title>Genome sequence of the lytic bacteriophage P1201 from Corynebacterium glutamicum NCHU 87078: Evolutionary relationships to phages from Corynebacterineae.</title>
        <authorList>
            <person name="Chen C.L."/>
            <person name="Pan T.Y."/>
            <person name="Kan S.C."/>
            <person name="Kuan Y.C."/>
            <person name="Hong L.Y."/>
            <person name="Chiu K.R."/>
            <person name="Sheu C.S."/>
            <person name="Yang J.S."/>
            <person name="Hsu W.H."/>
            <person name="Hu H.Y."/>
        </authorList>
    </citation>
    <scope>NUCLEOTIDE SEQUENCE</scope>
</reference>
<accession>A7IYE7</accession>
<organism evidence="1 2">
    <name type="scientific">Corynebacterium phage P1201</name>
    <dbReference type="NCBI Taxonomy" id="384848"/>
    <lineage>
        <taxon>Viruses</taxon>
        <taxon>Duplodnaviria</taxon>
        <taxon>Heunggongvirae</taxon>
        <taxon>Uroviricota</taxon>
        <taxon>Caudoviricetes</taxon>
        <taxon>Zierdtviridae</taxon>
        <taxon>Toshachvirinae</taxon>
        <taxon>Chunghsingvirus</taxon>
        <taxon>Chunghsingvirus P1201</taxon>
        <taxon>Corynebacterium virus P1201</taxon>
    </lineage>
</organism>
<proteinExistence type="predicted"/>
<dbReference type="RefSeq" id="YP_001468978.1">
    <property type="nucleotide sequence ID" value="NC_009816.1"/>
</dbReference>
<protein>
    <submittedName>
        <fullName evidence="1">Gp80</fullName>
    </submittedName>
</protein>
<dbReference type="EMBL" id="DQ499600">
    <property type="protein sequence ID" value="ABF57530.1"/>
    <property type="molecule type" value="Genomic_DNA"/>
</dbReference>
<sequence>MTEPQIKKQSCSVMADYNSADPIGSAVEAVEVAMDALGTYYPDPSATFYNFRFDIVETQDGNSQIVASVTAQPRRGA</sequence>